<protein>
    <submittedName>
        <fullName evidence="2">Uncharacterized protein</fullName>
    </submittedName>
</protein>
<sequence>MDVASDYCGNVNDQRQFNNLQSSAAHVESVNESRQVINVPMQLKESVVIVSTVSRANRDIRIRLKQHRWSILAFVCGVVLALVIVVPLMVSKFSSTATDDKAGYLFSLRFDRKSAHSLMFMSNDNTVLGNSFSKETPISVNHPKPFTTYKGTKGDRCLTSTTKIYFEIMFSFKILKSINQDATSLVLEVGVASREEIDSNHYVGNHGLSFYINNCNTSICFIAIHGTTKTRKEIKIISSSNTVGTVATGRLGFFVNMERNEFSVIDKDSSKILFTFTKVVFAHQLCLAFATNESLTFNSPKIRHHASKETYALRNNGSLSDRTHEINMLLSRMEALLTDNPLALRRWMAA</sequence>
<organism evidence="2 3">
    <name type="scientific">Mytilus galloprovincialis</name>
    <name type="common">Mediterranean mussel</name>
    <dbReference type="NCBI Taxonomy" id="29158"/>
    <lineage>
        <taxon>Eukaryota</taxon>
        <taxon>Metazoa</taxon>
        <taxon>Spiralia</taxon>
        <taxon>Lophotrochozoa</taxon>
        <taxon>Mollusca</taxon>
        <taxon>Bivalvia</taxon>
        <taxon>Autobranchia</taxon>
        <taxon>Pteriomorphia</taxon>
        <taxon>Mytilida</taxon>
        <taxon>Mytiloidea</taxon>
        <taxon>Mytilidae</taxon>
        <taxon>Mytilinae</taxon>
        <taxon>Mytilus</taxon>
    </lineage>
</organism>
<evidence type="ECO:0000313" key="3">
    <source>
        <dbReference type="Proteomes" id="UP000596742"/>
    </source>
</evidence>
<comment type="caution">
    <text evidence="2">The sequence shown here is derived from an EMBL/GenBank/DDBJ whole genome shotgun (WGS) entry which is preliminary data.</text>
</comment>
<keyword evidence="1" id="KW-1133">Transmembrane helix</keyword>
<keyword evidence="3" id="KW-1185">Reference proteome</keyword>
<feature type="transmembrane region" description="Helical" evidence="1">
    <location>
        <begin position="69"/>
        <end position="90"/>
    </location>
</feature>
<gene>
    <name evidence="2" type="ORF">MGAL_10B081265</name>
</gene>
<evidence type="ECO:0000256" key="1">
    <source>
        <dbReference type="SAM" id="Phobius"/>
    </source>
</evidence>
<dbReference type="AlphaFoldDB" id="A0A8B6HPJ6"/>
<dbReference type="EMBL" id="UYJE01010368">
    <property type="protein sequence ID" value="VDI82493.1"/>
    <property type="molecule type" value="Genomic_DNA"/>
</dbReference>
<dbReference type="InterPro" id="IPR043136">
    <property type="entry name" value="B30.2/SPRY_sf"/>
</dbReference>
<dbReference type="OrthoDB" id="6170067at2759"/>
<evidence type="ECO:0000313" key="2">
    <source>
        <dbReference type="EMBL" id="VDI82493.1"/>
    </source>
</evidence>
<accession>A0A8B6HPJ6</accession>
<dbReference type="Proteomes" id="UP000596742">
    <property type="component" value="Unassembled WGS sequence"/>
</dbReference>
<name>A0A8B6HPJ6_MYTGA</name>
<dbReference type="Gene3D" id="2.60.120.920">
    <property type="match status" value="1"/>
</dbReference>
<reference evidence="2" key="1">
    <citation type="submission" date="2018-11" db="EMBL/GenBank/DDBJ databases">
        <authorList>
            <person name="Alioto T."/>
            <person name="Alioto T."/>
        </authorList>
    </citation>
    <scope>NUCLEOTIDE SEQUENCE</scope>
</reference>
<dbReference type="InterPro" id="IPR013320">
    <property type="entry name" value="ConA-like_dom_sf"/>
</dbReference>
<keyword evidence="1" id="KW-0472">Membrane</keyword>
<dbReference type="SUPFAM" id="SSF49899">
    <property type="entry name" value="Concanavalin A-like lectins/glucanases"/>
    <property type="match status" value="1"/>
</dbReference>
<proteinExistence type="predicted"/>
<keyword evidence="1" id="KW-0812">Transmembrane</keyword>